<dbReference type="PANTHER" id="PTHR13808:SF1">
    <property type="entry name" value="HISTONE ACETYLTRANSFERASE"/>
    <property type="match status" value="1"/>
</dbReference>
<reference evidence="10 11" key="1">
    <citation type="submission" date="2024-05" db="EMBL/GenBank/DDBJ databases">
        <title>Genetic variation in Jamaican populations of the coffee berry borer (Hypothenemus hampei).</title>
        <authorList>
            <person name="Errbii M."/>
            <person name="Myrie A."/>
        </authorList>
    </citation>
    <scope>NUCLEOTIDE SEQUENCE [LARGE SCALE GENOMIC DNA]</scope>
    <source>
        <strain evidence="10">JA-Hopewell-2020-01-JO</strain>
        <tissue evidence="10">Whole body</tissue>
    </source>
</reference>
<evidence type="ECO:0000256" key="8">
    <source>
        <dbReference type="ARBA" id="ARBA00048017"/>
    </source>
</evidence>
<organism evidence="10 11">
    <name type="scientific">Hypothenemus hampei</name>
    <name type="common">Coffee berry borer</name>
    <dbReference type="NCBI Taxonomy" id="57062"/>
    <lineage>
        <taxon>Eukaryota</taxon>
        <taxon>Metazoa</taxon>
        <taxon>Ecdysozoa</taxon>
        <taxon>Arthropoda</taxon>
        <taxon>Hexapoda</taxon>
        <taxon>Insecta</taxon>
        <taxon>Pterygota</taxon>
        <taxon>Neoptera</taxon>
        <taxon>Endopterygota</taxon>
        <taxon>Coleoptera</taxon>
        <taxon>Polyphaga</taxon>
        <taxon>Cucujiformia</taxon>
        <taxon>Curculionidae</taxon>
        <taxon>Scolytinae</taxon>
        <taxon>Hypothenemus</taxon>
    </lineage>
</organism>
<dbReference type="PANTHER" id="PTHR13808">
    <property type="entry name" value="CBP/P300-RELATED"/>
    <property type="match status" value="1"/>
</dbReference>
<feature type="domain" description="KIX" evidence="9">
    <location>
        <begin position="43"/>
        <end position="122"/>
    </location>
</feature>
<comment type="catalytic activity">
    <reaction evidence="8">
        <text>L-lysyl-[protein] + acetyl-CoA = N(6)-acetyl-L-lysyl-[protein] + CoA + H(+)</text>
        <dbReference type="Rhea" id="RHEA:45948"/>
        <dbReference type="Rhea" id="RHEA-COMP:9752"/>
        <dbReference type="Rhea" id="RHEA-COMP:10731"/>
        <dbReference type="ChEBI" id="CHEBI:15378"/>
        <dbReference type="ChEBI" id="CHEBI:29969"/>
        <dbReference type="ChEBI" id="CHEBI:57287"/>
        <dbReference type="ChEBI" id="CHEBI:57288"/>
        <dbReference type="ChEBI" id="CHEBI:61930"/>
        <dbReference type="EC" id="2.3.1.48"/>
    </reaction>
</comment>
<evidence type="ECO:0000256" key="2">
    <source>
        <dbReference type="ARBA" id="ARBA00013184"/>
    </source>
</evidence>
<accession>A0ABD1EJQ0</accession>
<dbReference type="GO" id="GO:0004402">
    <property type="term" value="F:histone acetyltransferase activity"/>
    <property type="evidence" value="ECO:0007669"/>
    <property type="project" value="UniProtKB-ARBA"/>
</dbReference>
<evidence type="ECO:0000313" key="10">
    <source>
        <dbReference type="EMBL" id="KAL1494922.1"/>
    </source>
</evidence>
<name>A0ABD1EJQ0_HYPHA</name>
<evidence type="ECO:0000256" key="4">
    <source>
        <dbReference type="ARBA" id="ARBA00022853"/>
    </source>
</evidence>
<dbReference type="AlphaFoldDB" id="A0ABD1EJQ0"/>
<proteinExistence type="predicted"/>
<evidence type="ECO:0000256" key="6">
    <source>
        <dbReference type="ARBA" id="ARBA00023163"/>
    </source>
</evidence>
<dbReference type="Proteomes" id="UP001566132">
    <property type="component" value="Unassembled WGS sequence"/>
</dbReference>
<dbReference type="PROSITE" id="PS50952">
    <property type="entry name" value="KIX"/>
    <property type="match status" value="1"/>
</dbReference>
<dbReference type="SUPFAM" id="SSF47040">
    <property type="entry name" value="Kix domain of CBP (creb binding protein)"/>
    <property type="match status" value="1"/>
</dbReference>
<keyword evidence="7" id="KW-0539">Nucleus</keyword>
<keyword evidence="11" id="KW-1185">Reference proteome</keyword>
<evidence type="ECO:0000256" key="3">
    <source>
        <dbReference type="ARBA" id="ARBA00022679"/>
    </source>
</evidence>
<gene>
    <name evidence="10" type="ORF">ABEB36_010433</name>
</gene>
<keyword evidence="3" id="KW-0808">Transferase</keyword>
<keyword evidence="6" id="KW-0804">Transcription</keyword>
<evidence type="ECO:0000313" key="11">
    <source>
        <dbReference type="Proteomes" id="UP001566132"/>
    </source>
</evidence>
<evidence type="ECO:0000259" key="9">
    <source>
        <dbReference type="PROSITE" id="PS50952"/>
    </source>
</evidence>
<protein>
    <recommendedName>
        <fullName evidence="2">histone acetyltransferase</fullName>
        <ecNumber evidence="2">2.3.1.48</ecNumber>
    </recommendedName>
</protein>
<dbReference type="GO" id="GO:0005634">
    <property type="term" value="C:nucleus"/>
    <property type="evidence" value="ECO:0007669"/>
    <property type="project" value="UniProtKB-SubCell"/>
</dbReference>
<comment type="caution">
    <text evidence="10">The sequence shown here is derived from an EMBL/GenBank/DDBJ whole genome shotgun (WGS) entry which is preliminary data.</text>
</comment>
<keyword evidence="5" id="KW-0805">Transcription regulation</keyword>
<evidence type="ECO:0000256" key="1">
    <source>
        <dbReference type="ARBA" id="ARBA00004123"/>
    </source>
</evidence>
<dbReference type="Gene3D" id="1.10.246.20">
    <property type="entry name" value="Coactivator CBP, KIX domain"/>
    <property type="match status" value="1"/>
</dbReference>
<dbReference type="InterPro" id="IPR036529">
    <property type="entry name" value="KIX_dom_sf"/>
</dbReference>
<sequence>MFTSKIWWILPAQVRQVSTRNKHKQDNIISGLGSEGNTAPFVIGMKKWQQSITTNLRKILIFKLMYTIFPVSDEQIMKNRSIHKLITYATNVERNIYWIANTRFEYYHLLAEKIHGIRMMLKEKRRKWKKQQRKRRLTQLLRRGVEVICPILQKNHYYRF</sequence>
<dbReference type="Pfam" id="PF02172">
    <property type="entry name" value="KIX"/>
    <property type="match status" value="1"/>
</dbReference>
<keyword evidence="4" id="KW-0156">Chromatin regulator</keyword>
<evidence type="ECO:0000256" key="5">
    <source>
        <dbReference type="ARBA" id="ARBA00023015"/>
    </source>
</evidence>
<comment type="subcellular location">
    <subcellularLocation>
        <location evidence="1">Nucleus</location>
    </subcellularLocation>
</comment>
<dbReference type="InterPro" id="IPR003101">
    <property type="entry name" value="KIX_dom"/>
</dbReference>
<dbReference type="EMBL" id="JBDJPC010000007">
    <property type="protein sequence ID" value="KAL1494922.1"/>
    <property type="molecule type" value="Genomic_DNA"/>
</dbReference>
<evidence type="ECO:0000256" key="7">
    <source>
        <dbReference type="ARBA" id="ARBA00023242"/>
    </source>
</evidence>
<dbReference type="InterPro" id="IPR013178">
    <property type="entry name" value="Histone_AcTrfase_Rtt109/CBP"/>
</dbReference>
<dbReference type="EC" id="2.3.1.48" evidence="2"/>